<evidence type="ECO:0000256" key="1">
    <source>
        <dbReference type="SAM" id="MobiDB-lite"/>
    </source>
</evidence>
<feature type="region of interest" description="Disordered" evidence="1">
    <location>
        <begin position="360"/>
        <end position="395"/>
    </location>
</feature>
<dbReference type="InParanoid" id="T0PXV8"/>
<dbReference type="RefSeq" id="XP_008616232.1">
    <property type="nucleotide sequence ID" value="XM_008618010.1"/>
</dbReference>
<keyword evidence="4" id="KW-1185">Reference proteome</keyword>
<dbReference type="Gene3D" id="3.90.1720.10">
    <property type="entry name" value="endopeptidase domain like (from Nostoc punctiforme)"/>
    <property type="match status" value="1"/>
</dbReference>
<dbReference type="PROSITE" id="PS51934">
    <property type="entry name" value="LRAT"/>
    <property type="match status" value="1"/>
</dbReference>
<sequence>MNSAVYHVSTLQTADQICIWDFGRWPITYSHHGIVYTRGETPDDVIVAHTWSPLQNFAESQADSCFRLTTLTQFLDGRSMKYLRRVQYNSSILGDTISKLGEVHRSASDIPPVVLARCQFLLGAGRGHFNILSLNCEHVANWCKTGRLFAKQIFTSGPTSIPYERQRSVSQHLDSLVSQVHKLKDEYRLTLETLCTRLNSLDPSTNQRRRVYLKLKDTTKYVQVRGNLLYVVEVDLAETEPLLRNLPSPFYARAEQTDINTMKVTFEDVSSGRLVCSKAKCVKLIRPRIYHRENLFRFEYAYNGELQSRRLRRWYVGVQPKDGLLRTSATRDFASEFELVDADALDKDLDASECNLKLTYTSSSELDDDDDEDGDDDEEDSDDGDDDQGDAKRTS</sequence>
<dbReference type="GeneID" id="19952683"/>
<evidence type="ECO:0000259" key="2">
    <source>
        <dbReference type="PROSITE" id="PS51934"/>
    </source>
</evidence>
<accession>T0PXV8</accession>
<dbReference type="AlphaFoldDB" id="T0PXV8"/>
<evidence type="ECO:0000313" key="4">
    <source>
        <dbReference type="Proteomes" id="UP000030762"/>
    </source>
</evidence>
<proteinExistence type="predicted"/>
<dbReference type="InterPro" id="IPR007053">
    <property type="entry name" value="LRAT_dom"/>
</dbReference>
<dbReference type="Pfam" id="PF04970">
    <property type="entry name" value="LRAT"/>
    <property type="match status" value="1"/>
</dbReference>
<dbReference type="OMA" id="PFRYTHH"/>
<gene>
    <name evidence="3" type="ORF">SDRG_11956</name>
</gene>
<feature type="domain" description="LRAT" evidence="2">
    <location>
        <begin position="21"/>
        <end position="152"/>
    </location>
</feature>
<evidence type="ECO:0000313" key="3">
    <source>
        <dbReference type="EMBL" id="EQC30379.1"/>
    </source>
</evidence>
<organism evidence="3 4">
    <name type="scientific">Saprolegnia diclina (strain VS20)</name>
    <dbReference type="NCBI Taxonomy" id="1156394"/>
    <lineage>
        <taxon>Eukaryota</taxon>
        <taxon>Sar</taxon>
        <taxon>Stramenopiles</taxon>
        <taxon>Oomycota</taxon>
        <taxon>Saprolegniomycetes</taxon>
        <taxon>Saprolegniales</taxon>
        <taxon>Saprolegniaceae</taxon>
        <taxon>Saprolegnia</taxon>
    </lineage>
</organism>
<dbReference type="OrthoDB" id="68610at2759"/>
<dbReference type="Proteomes" id="UP000030762">
    <property type="component" value="Unassembled WGS sequence"/>
</dbReference>
<name>T0PXV8_SAPDV</name>
<dbReference type="PANTHER" id="PTHR46137">
    <property type="entry name" value="OS05G0310600 PROTEIN"/>
    <property type="match status" value="1"/>
</dbReference>
<dbReference type="PANTHER" id="PTHR46137:SF3">
    <property type="entry name" value="OS05G0310600 PROTEIN"/>
    <property type="match status" value="1"/>
</dbReference>
<protein>
    <recommendedName>
        <fullName evidence="2">LRAT domain-containing protein</fullName>
    </recommendedName>
</protein>
<dbReference type="EMBL" id="JH767176">
    <property type="protein sequence ID" value="EQC30379.1"/>
    <property type="molecule type" value="Genomic_DNA"/>
</dbReference>
<feature type="compositionally biased region" description="Acidic residues" evidence="1">
    <location>
        <begin position="365"/>
        <end position="388"/>
    </location>
</feature>
<dbReference type="eggNOG" id="ENOG502QRPZ">
    <property type="taxonomic scope" value="Eukaryota"/>
</dbReference>
<reference evidence="3 4" key="1">
    <citation type="submission" date="2012-04" db="EMBL/GenBank/DDBJ databases">
        <title>The Genome Sequence of Saprolegnia declina VS20.</title>
        <authorList>
            <consortium name="The Broad Institute Genome Sequencing Platform"/>
            <person name="Russ C."/>
            <person name="Nusbaum C."/>
            <person name="Tyler B."/>
            <person name="van West P."/>
            <person name="Dieguez-Uribeondo J."/>
            <person name="de Bruijn I."/>
            <person name="Tripathy S."/>
            <person name="Jiang R."/>
            <person name="Young S.K."/>
            <person name="Zeng Q."/>
            <person name="Gargeya S."/>
            <person name="Fitzgerald M."/>
            <person name="Haas B."/>
            <person name="Abouelleil A."/>
            <person name="Alvarado L."/>
            <person name="Arachchi H.M."/>
            <person name="Berlin A."/>
            <person name="Chapman S.B."/>
            <person name="Goldberg J."/>
            <person name="Griggs A."/>
            <person name="Gujja S."/>
            <person name="Hansen M."/>
            <person name="Howarth C."/>
            <person name="Imamovic A."/>
            <person name="Larimer J."/>
            <person name="McCowen C."/>
            <person name="Montmayeur A."/>
            <person name="Murphy C."/>
            <person name="Neiman D."/>
            <person name="Pearson M."/>
            <person name="Priest M."/>
            <person name="Roberts A."/>
            <person name="Saif S."/>
            <person name="Shea T."/>
            <person name="Sisk P."/>
            <person name="Sykes S."/>
            <person name="Wortman J."/>
            <person name="Nusbaum C."/>
            <person name="Birren B."/>
        </authorList>
    </citation>
    <scope>NUCLEOTIDE SEQUENCE [LARGE SCALE GENOMIC DNA]</scope>
    <source>
        <strain evidence="3 4">VS20</strain>
    </source>
</reference>
<dbReference type="VEuPathDB" id="FungiDB:SDRG_11956"/>